<comment type="similarity">
    <text evidence="5">Belongs to the GHMP kinase family.</text>
</comment>
<keyword evidence="4" id="KW-0067">ATP-binding</keyword>
<dbReference type="Pfam" id="PF08544">
    <property type="entry name" value="GHMP_kinases_C"/>
    <property type="match status" value="1"/>
</dbReference>
<name>A0A940DLF0_9BACT</name>
<dbReference type="SUPFAM" id="SSF54211">
    <property type="entry name" value="Ribosomal protein S5 domain 2-like"/>
    <property type="match status" value="1"/>
</dbReference>
<dbReference type="Pfam" id="PF00288">
    <property type="entry name" value="GHMP_kinases_N"/>
    <property type="match status" value="1"/>
</dbReference>
<evidence type="ECO:0000256" key="3">
    <source>
        <dbReference type="ARBA" id="ARBA00022777"/>
    </source>
</evidence>
<dbReference type="SUPFAM" id="SSF55060">
    <property type="entry name" value="GHMP Kinase, C-terminal domain"/>
    <property type="match status" value="1"/>
</dbReference>
<proteinExistence type="inferred from homology"/>
<evidence type="ECO:0000259" key="7">
    <source>
        <dbReference type="Pfam" id="PF07959"/>
    </source>
</evidence>
<gene>
    <name evidence="9" type="primary">fkp</name>
    <name evidence="9" type="ORF">IAC07_00455</name>
</gene>
<protein>
    <submittedName>
        <fullName evidence="9">Bifunctional fucokinase/L-fucose-1-P-guanylyltransferase</fullName>
    </submittedName>
</protein>
<dbReference type="PANTHER" id="PTHR32463:SF0">
    <property type="entry name" value="L-FUCOSE KINASE"/>
    <property type="match status" value="1"/>
</dbReference>
<dbReference type="InterPro" id="IPR001174">
    <property type="entry name" value="HddA/FKP"/>
</dbReference>
<evidence type="ECO:0000256" key="2">
    <source>
        <dbReference type="ARBA" id="ARBA00022741"/>
    </source>
</evidence>
<dbReference type="GO" id="GO:0005524">
    <property type="term" value="F:ATP binding"/>
    <property type="evidence" value="ECO:0007669"/>
    <property type="project" value="UniProtKB-KW"/>
</dbReference>
<keyword evidence="1" id="KW-0808">Transferase</keyword>
<dbReference type="InterPro" id="IPR036554">
    <property type="entry name" value="GHMP_kinase_C_sf"/>
</dbReference>
<keyword evidence="2" id="KW-0547">Nucleotide-binding</keyword>
<evidence type="ECO:0000259" key="6">
    <source>
        <dbReference type="Pfam" id="PF00288"/>
    </source>
</evidence>
<accession>A0A940DLF0</accession>
<evidence type="ECO:0000259" key="8">
    <source>
        <dbReference type="Pfam" id="PF08544"/>
    </source>
</evidence>
<evidence type="ECO:0000313" key="9">
    <source>
        <dbReference type="EMBL" id="MBO8453176.1"/>
    </source>
</evidence>
<sequence length="957" mass="105748">MKKLLSIPPNLTGCFHEITGLSAGDWFCTSDPAESRLGSGGGTAWLLEACMKSELRPEQEKKFPAEWLGREKRILLHAGGQGRRVPAYAPSGKILTPIPVFRWARGQKLSQDLLSLQLPLYEKIMDKAQASLHTLVASGDVLVRCKEPLQEIPEADVVCYGLWADPSLASRHGVFVTDRNTPDRLAFMLQKPSTEELGRLSESHFFMMDAGIWLLSDKAVEILWNHSLAGNGTSAADNDSQASGNCRFREYDLYSEFGPALGDRPAIRDAGINSLSVAILPLPGGEFYHYGTSRELISSTLSVQNLVNDQRHIMQRSIKPHPAMFVQNAVVNIRLKPENAMLWIENSFIGERWQLSGKHVITGVPENDWALSLPEGICVDVVPYGEKYLAARPYGFDDPFRGASDSPDTLFLGRPAAEWASARGISLPEFADIQSGKIFPLCSDTDSLGKVLRWMISEPALEEGRSIWENAEKVSADMISGRADLKRLFRQRKDFMRKNLPMLASNWSRSVFYQLDLDDVAKEYSAGLIPPPAELPEEAPVMMRIQDSMFRSRLLHETGCEKKAFSLMRDSLAGIISEEKQSPRLNVYRDQIVWGRSPVRIDLAGGWTDTPPYCIYSGGNVVNIAIDLNGQQPLQVYVKPSEKYHIILRSIDLGAMEIVSDHDGLRDFSKVGSPFSIPKAALALAGFLPEFSAASWRSLEEQLKDFGCGIEVTLLSAIPAGSGLGTSSILAATVLGALSDFCGLAWDKNEICNRTLILEQMLTTGGGWQDQYGGVLHGIKLLQTAESIRQTPSVRWLPEDIFTRPEYRACHLLYYTGITRTAKGILAEIVRKMFLNSGPHLQLLSEMKAHATEMFDVIQRGDFSRYGSMVKESWEQNKALDSGTNPPAVEELISRIDDLASGYKLPGAGGGGYLYIVAKDPEAAGRIRRILTENPLNANARFVGMDLSGTGMQISRS</sequence>
<dbReference type="Gene3D" id="3.30.230.120">
    <property type="match status" value="1"/>
</dbReference>
<dbReference type="InterPro" id="IPR012887">
    <property type="entry name" value="GDP_fucose_pyrophosphorylase"/>
</dbReference>
<evidence type="ECO:0000256" key="1">
    <source>
        <dbReference type="ARBA" id="ARBA00022679"/>
    </source>
</evidence>
<keyword evidence="3" id="KW-0418">Kinase</keyword>
<dbReference type="InterPro" id="IPR006204">
    <property type="entry name" value="GHMP_kinase_N_dom"/>
</dbReference>
<dbReference type="NCBIfam" id="NF009948">
    <property type="entry name" value="PRK13412.1"/>
    <property type="match status" value="1"/>
</dbReference>
<dbReference type="InterPro" id="IPR020568">
    <property type="entry name" value="Ribosomal_Su5_D2-typ_SF"/>
</dbReference>
<reference evidence="9" key="1">
    <citation type="submission" date="2020-10" db="EMBL/GenBank/DDBJ databases">
        <authorList>
            <person name="Gilroy R."/>
        </authorList>
    </citation>
    <scope>NUCLEOTIDE SEQUENCE</scope>
    <source>
        <strain evidence="9">F1-3629</strain>
    </source>
</reference>
<evidence type="ECO:0000256" key="5">
    <source>
        <dbReference type="ARBA" id="ARBA00038121"/>
    </source>
</evidence>
<dbReference type="GO" id="GO:0050201">
    <property type="term" value="F:fucokinase activity"/>
    <property type="evidence" value="ECO:0007669"/>
    <property type="project" value="TreeGrafter"/>
</dbReference>
<feature type="domain" description="GHMP kinase N-terminal" evidence="6">
    <location>
        <begin position="699"/>
        <end position="775"/>
    </location>
</feature>
<dbReference type="AlphaFoldDB" id="A0A940DLF0"/>
<dbReference type="GO" id="GO:0042352">
    <property type="term" value="P:GDP-L-fucose salvage"/>
    <property type="evidence" value="ECO:0007669"/>
    <property type="project" value="TreeGrafter"/>
</dbReference>
<organism evidence="9 10">
    <name type="scientific">Candidatus Cryptobacteroides gallistercoris</name>
    <dbReference type="NCBI Taxonomy" id="2840765"/>
    <lineage>
        <taxon>Bacteria</taxon>
        <taxon>Pseudomonadati</taxon>
        <taxon>Bacteroidota</taxon>
        <taxon>Bacteroidia</taxon>
        <taxon>Bacteroidales</taxon>
        <taxon>Candidatus Cryptobacteroides</taxon>
    </lineage>
</organism>
<evidence type="ECO:0000256" key="4">
    <source>
        <dbReference type="ARBA" id="ARBA00022840"/>
    </source>
</evidence>
<dbReference type="Proteomes" id="UP000771749">
    <property type="component" value="Unassembled WGS sequence"/>
</dbReference>
<evidence type="ECO:0000313" key="10">
    <source>
        <dbReference type="Proteomes" id="UP000771749"/>
    </source>
</evidence>
<dbReference type="PANTHER" id="PTHR32463">
    <property type="entry name" value="L-FUCOSE KINASE"/>
    <property type="match status" value="1"/>
</dbReference>
<dbReference type="InterPro" id="IPR013750">
    <property type="entry name" value="GHMP_kinase_C_dom"/>
</dbReference>
<feature type="domain" description="GDP-fucose pyrophosphorylase" evidence="7">
    <location>
        <begin position="74"/>
        <end position="225"/>
    </location>
</feature>
<comment type="caution">
    <text evidence="9">The sequence shown here is derived from an EMBL/GenBank/DDBJ whole genome shotgun (WGS) entry which is preliminary data.</text>
</comment>
<feature type="domain" description="GHMP kinase C-terminal" evidence="8">
    <location>
        <begin position="856"/>
        <end position="933"/>
    </location>
</feature>
<dbReference type="PRINTS" id="PR00960">
    <property type="entry name" value="LMBPPROTEIN"/>
</dbReference>
<dbReference type="EMBL" id="JADIMJ010000009">
    <property type="protein sequence ID" value="MBO8453176.1"/>
    <property type="molecule type" value="Genomic_DNA"/>
</dbReference>
<reference evidence="9" key="2">
    <citation type="journal article" date="2021" name="PeerJ">
        <title>Extensive microbial diversity within the chicken gut microbiome revealed by metagenomics and culture.</title>
        <authorList>
            <person name="Gilroy R."/>
            <person name="Ravi A."/>
            <person name="Getino M."/>
            <person name="Pursley I."/>
            <person name="Horton D.L."/>
            <person name="Alikhan N.F."/>
            <person name="Baker D."/>
            <person name="Gharbi K."/>
            <person name="Hall N."/>
            <person name="Watson M."/>
            <person name="Adriaenssens E.M."/>
            <person name="Foster-Nyarko E."/>
            <person name="Jarju S."/>
            <person name="Secka A."/>
            <person name="Antonio M."/>
            <person name="Oren A."/>
            <person name="Chaudhuri R.R."/>
            <person name="La Ragione R."/>
            <person name="Hildebrand F."/>
            <person name="Pallen M.J."/>
        </authorList>
    </citation>
    <scope>NUCLEOTIDE SEQUENCE</scope>
    <source>
        <strain evidence="9">F1-3629</strain>
    </source>
</reference>
<dbReference type="InterPro" id="IPR052203">
    <property type="entry name" value="GHMP_Kinase-Related"/>
</dbReference>
<dbReference type="Pfam" id="PF07959">
    <property type="entry name" value="Fucose_pyrophosphorylase"/>
    <property type="match status" value="1"/>
</dbReference>